<keyword evidence="2 8" id="KW-0813">Transport</keyword>
<dbReference type="Gene3D" id="2.60.40.1120">
    <property type="entry name" value="Carboxypeptidase-like, regulatory domain"/>
    <property type="match status" value="1"/>
</dbReference>
<evidence type="ECO:0000313" key="14">
    <source>
        <dbReference type="Proteomes" id="UP000199153"/>
    </source>
</evidence>
<evidence type="ECO:0000313" key="13">
    <source>
        <dbReference type="EMBL" id="SFN79399.1"/>
    </source>
</evidence>
<dbReference type="InterPro" id="IPR008969">
    <property type="entry name" value="CarboxyPept-like_regulatory"/>
</dbReference>
<dbReference type="Pfam" id="PF00593">
    <property type="entry name" value="TonB_dep_Rec_b-barrel"/>
    <property type="match status" value="1"/>
</dbReference>
<dbReference type="AlphaFoldDB" id="A0A1I5BX63"/>
<keyword evidence="6 8" id="KW-0472">Membrane</keyword>
<evidence type="ECO:0000256" key="8">
    <source>
        <dbReference type="PROSITE-ProRule" id="PRU01360"/>
    </source>
</evidence>
<reference evidence="13 14" key="1">
    <citation type="submission" date="2016-10" db="EMBL/GenBank/DDBJ databases">
        <authorList>
            <person name="de Groot N.N."/>
        </authorList>
    </citation>
    <scope>NUCLEOTIDE SEQUENCE [LARGE SCALE GENOMIC DNA]</scope>
    <source>
        <strain evidence="13 14">DSM 17794</strain>
    </source>
</reference>
<proteinExistence type="inferred from homology"/>
<evidence type="ECO:0000256" key="1">
    <source>
        <dbReference type="ARBA" id="ARBA00004571"/>
    </source>
</evidence>
<evidence type="ECO:0000256" key="2">
    <source>
        <dbReference type="ARBA" id="ARBA00022448"/>
    </source>
</evidence>
<evidence type="ECO:0000256" key="3">
    <source>
        <dbReference type="ARBA" id="ARBA00022452"/>
    </source>
</evidence>
<dbReference type="InterPro" id="IPR039426">
    <property type="entry name" value="TonB-dep_rcpt-like"/>
</dbReference>
<dbReference type="OrthoDB" id="8670144at2"/>
<name>A0A1I5BX63_9FLAO</name>
<evidence type="ECO:0000259" key="11">
    <source>
        <dbReference type="Pfam" id="PF00593"/>
    </source>
</evidence>
<dbReference type="GO" id="GO:0044718">
    <property type="term" value="P:siderophore transmembrane transport"/>
    <property type="evidence" value="ECO:0007669"/>
    <property type="project" value="TreeGrafter"/>
</dbReference>
<dbReference type="SUPFAM" id="SSF56935">
    <property type="entry name" value="Porins"/>
    <property type="match status" value="1"/>
</dbReference>
<keyword evidence="7 8" id="KW-0998">Cell outer membrane</keyword>
<evidence type="ECO:0000256" key="7">
    <source>
        <dbReference type="ARBA" id="ARBA00023237"/>
    </source>
</evidence>
<dbReference type="RefSeq" id="WP_093410463.1">
    <property type="nucleotide sequence ID" value="NZ_FOVL01000017.1"/>
</dbReference>
<dbReference type="PROSITE" id="PS52016">
    <property type="entry name" value="TONB_DEPENDENT_REC_3"/>
    <property type="match status" value="1"/>
</dbReference>
<dbReference type="InterPro" id="IPR012910">
    <property type="entry name" value="Plug_dom"/>
</dbReference>
<dbReference type="CDD" id="cd01347">
    <property type="entry name" value="ligand_gated_channel"/>
    <property type="match status" value="1"/>
</dbReference>
<evidence type="ECO:0000256" key="6">
    <source>
        <dbReference type="ARBA" id="ARBA00023136"/>
    </source>
</evidence>
<dbReference type="PANTHER" id="PTHR30069:SF42">
    <property type="entry name" value="FERRIC AEROBACTIN RECEPTOR"/>
    <property type="match status" value="1"/>
</dbReference>
<dbReference type="InterPro" id="IPR036942">
    <property type="entry name" value="Beta-barrel_TonB_sf"/>
</dbReference>
<keyword evidence="10" id="KW-0732">Signal</keyword>
<dbReference type="SUPFAM" id="SSF49464">
    <property type="entry name" value="Carboxypeptidase regulatory domain-like"/>
    <property type="match status" value="1"/>
</dbReference>
<dbReference type="Pfam" id="PF13715">
    <property type="entry name" value="CarbopepD_reg_2"/>
    <property type="match status" value="1"/>
</dbReference>
<evidence type="ECO:0000256" key="4">
    <source>
        <dbReference type="ARBA" id="ARBA00022692"/>
    </source>
</evidence>
<comment type="subcellular location">
    <subcellularLocation>
        <location evidence="1 8">Cell outer membrane</location>
        <topology evidence="1 8">Multi-pass membrane protein</topology>
    </subcellularLocation>
</comment>
<keyword evidence="3 8" id="KW-1134">Transmembrane beta strand</keyword>
<sequence>MKHFTLLCAMILAGITGYAQQEEVSLQGKITDETNSPIPFVNILLEKSSTGTTSDVDGNYKLENIGPGTQIIKFSAIGYETLTREVIFDGGKMQTLNITLERDEQDLGEIVITSNRTRETLDEVPSSVSVLTTGEIERLSQTSTSVAGLLAEIPGISLSTNQTSNTGQTLRGRNMLVLIDGIPQSTPLRSGGRDINTIDPNTIERIEVIKGATAIYGNGADGGIINYITKSPGTAGKFKSTTELSTQGSLVNTEHSLGSKLSQTFSGSTEKLGYVFSGNFQQTGIFRDAEGEVVSPTYGLGETNQYSLFGKLNYALAEDHSVEVMYNYFSSNQDTEYVNQNGVYGERPAIGVIGEVPGVDQGNRFNHNAQLTYDATDLIGNTDLKFNLYMQDFKTVYGFSDYFYNAEEGYEGGQSTVESTKRGLRLNFKTPYDLGDQIYGDLLYGIDVLNDKTSQKLIDGRIWAPEMDMTNLAPYAQLKTMYRNFVLKAGLRFENINIDVPDYSTIYIFPYAGETPNGGVDVDGGELTYDATTFNVGLRYNGIKEFKPFVSFSQSFSIADLGRTLRTATENTVSLISSEAVIANNYEIGFNSDIGETRFKGAYFISTSDLGATYREVDGIFQIARQPEKVYGFEFSFDTRISRGLNLGSSVSWTEGKLDSGNNGDYNTYMNGDRIPPLKTLTYLSYDINERWNARLSHLYSGSRDHFDPDANGNYIYGKGPVESFNVVNLNSSYRLTESASLSLGIENLLNEDYYNLISQWGARDSNYIKANGARFNLSLKVEL</sequence>
<dbReference type="GO" id="GO:0015344">
    <property type="term" value="F:siderophore uptake transmembrane transporter activity"/>
    <property type="evidence" value="ECO:0007669"/>
    <property type="project" value="TreeGrafter"/>
</dbReference>
<gene>
    <name evidence="13" type="ORF">SAMN05660413_02609</name>
</gene>
<dbReference type="Proteomes" id="UP000199153">
    <property type="component" value="Unassembled WGS sequence"/>
</dbReference>
<keyword evidence="14" id="KW-1185">Reference proteome</keyword>
<feature type="domain" description="TonB-dependent receptor-like beta-barrel" evidence="11">
    <location>
        <begin position="326"/>
        <end position="749"/>
    </location>
</feature>
<dbReference type="GO" id="GO:0009279">
    <property type="term" value="C:cell outer membrane"/>
    <property type="evidence" value="ECO:0007669"/>
    <property type="project" value="UniProtKB-SubCell"/>
</dbReference>
<organism evidence="13 14">
    <name type="scientific">Salegentibacter flavus</name>
    <dbReference type="NCBI Taxonomy" id="287099"/>
    <lineage>
        <taxon>Bacteria</taxon>
        <taxon>Pseudomonadati</taxon>
        <taxon>Bacteroidota</taxon>
        <taxon>Flavobacteriia</taxon>
        <taxon>Flavobacteriales</taxon>
        <taxon>Flavobacteriaceae</taxon>
        <taxon>Salegentibacter</taxon>
    </lineage>
</organism>
<feature type="signal peptide" evidence="10">
    <location>
        <begin position="1"/>
        <end position="21"/>
    </location>
</feature>
<dbReference type="Gene3D" id="2.170.130.10">
    <property type="entry name" value="TonB-dependent receptor, plug domain"/>
    <property type="match status" value="1"/>
</dbReference>
<dbReference type="InterPro" id="IPR000531">
    <property type="entry name" value="Beta-barrel_TonB"/>
</dbReference>
<dbReference type="Gene3D" id="2.40.170.20">
    <property type="entry name" value="TonB-dependent receptor, beta-barrel domain"/>
    <property type="match status" value="1"/>
</dbReference>
<keyword evidence="4 8" id="KW-0812">Transmembrane</keyword>
<dbReference type="InterPro" id="IPR037066">
    <property type="entry name" value="Plug_dom_sf"/>
</dbReference>
<accession>A0A1I5BX63</accession>
<comment type="similarity">
    <text evidence="8 9">Belongs to the TonB-dependent receptor family.</text>
</comment>
<protein>
    <submittedName>
        <fullName evidence="13">Iron complex outermembrane recepter protein</fullName>
    </submittedName>
</protein>
<evidence type="ECO:0000256" key="9">
    <source>
        <dbReference type="RuleBase" id="RU003357"/>
    </source>
</evidence>
<dbReference type="Pfam" id="PF07715">
    <property type="entry name" value="Plug"/>
    <property type="match status" value="1"/>
</dbReference>
<feature type="chain" id="PRO_5011470488" evidence="10">
    <location>
        <begin position="22"/>
        <end position="784"/>
    </location>
</feature>
<evidence type="ECO:0000256" key="5">
    <source>
        <dbReference type="ARBA" id="ARBA00023077"/>
    </source>
</evidence>
<dbReference type="STRING" id="287099.SAMN05660413_02609"/>
<keyword evidence="5 9" id="KW-0798">TonB box</keyword>
<dbReference type="PANTHER" id="PTHR30069">
    <property type="entry name" value="TONB-DEPENDENT OUTER MEMBRANE RECEPTOR"/>
    <property type="match status" value="1"/>
</dbReference>
<evidence type="ECO:0000256" key="10">
    <source>
        <dbReference type="SAM" id="SignalP"/>
    </source>
</evidence>
<evidence type="ECO:0000259" key="12">
    <source>
        <dbReference type="Pfam" id="PF07715"/>
    </source>
</evidence>
<feature type="domain" description="TonB-dependent receptor plug" evidence="12">
    <location>
        <begin position="121"/>
        <end position="224"/>
    </location>
</feature>
<dbReference type="EMBL" id="FOVL01000017">
    <property type="protein sequence ID" value="SFN79399.1"/>
    <property type="molecule type" value="Genomic_DNA"/>
</dbReference>